<dbReference type="Proteomes" id="UP000324222">
    <property type="component" value="Unassembled WGS sequence"/>
</dbReference>
<dbReference type="AlphaFoldDB" id="A0A5B7KLB7"/>
<protein>
    <submittedName>
        <fullName evidence="2">Uncharacterized protein</fullName>
    </submittedName>
</protein>
<evidence type="ECO:0000256" key="1">
    <source>
        <dbReference type="SAM" id="MobiDB-lite"/>
    </source>
</evidence>
<feature type="compositionally biased region" description="Low complexity" evidence="1">
    <location>
        <begin position="18"/>
        <end position="33"/>
    </location>
</feature>
<gene>
    <name evidence="2" type="ORF">E2C01_101840</name>
</gene>
<feature type="compositionally biased region" description="Basic and acidic residues" evidence="1">
    <location>
        <begin position="56"/>
        <end position="65"/>
    </location>
</feature>
<sequence length="138" mass="14679">MRRREGDFKKHIRRQTDTDTQPVSTTTTSEPSPACKKCVQLPEEEGGGRGGRTRRRGEEEPDSGRSSHHFLGSNEQDKASAGCLVLAETGPCAYVSASTLHAAMSAPRPSATVLNRHPHRPAAVVTTSSVSNGGPKCG</sequence>
<accession>A0A5B7KLB7</accession>
<name>A0A5B7KLB7_PORTR</name>
<organism evidence="2 3">
    <name type="scientific">Portunus trituberculatus</name>
    <name type="common">Swimming crab</name>
    <name type="synonym">Neptunus trituberculatus</name>
    <dbReference type="NCBI Taxonomy" id="210409"/>
    <lineage>
        <taxon>Eukaryota</taxon>
        <taxon>Metazoa</taxon>
        <taxon>Ecdysozoa</taxon>
        <taxon>Arthropoda</taxon>
        <taxon>Crustacea</taxon>
        <taxon>Multicrustacea</taxon>
        <taxon>Malacostraca</taxon>
        <taxon>Eumalacostraca</taxon>
        <taxon>Eucarida</taxon>
        <taxon>Decapoda</taxon>
        <taxon>Pleocyemata</taxon>
        <taxon>Brachyura</taxon>
        <taxon>Eubrachyura</taxon>
        <taxon>Portunoidea</taxon>
        <taxon>Portunidae</taxon>
        <taxon>Portuninae</taxon>
        <taxon>Portunus</taxon>
    </lineage>
</organism>
<feature type="compositionally biased region" description="Basic and acidic residues" evidence="1">
    <location>
        <begin position="1"/>
        <end position="17"/>
    </location>
</feature>
<comment type="caution">
    <text evidence="2">The sequence shown here is derived from an EMBL/GenBank/DDBJ whole genome shotgun (WGS) entry which is preliminary data.</text>
</comment>
<dbReference type="EMBL" id="VSRR010149234">
    <property type="protein sequence ID" value="MPD06059.1"/>
    <property type="molecule type" value="Genomic_DNA"/>
</dbReference>
<proteinExistence type="predicted"/>
<feature type="region of interest" description="Disordered" evidence="1">
    <location>
        <begin position="1"/>
        <end position="75"/>
    </location>
</feature>
<keyword evidence="3" id="KW-1185">Reference proteome</keyword>
<reference evidence="2 3" key="1">
    <citation type="submission" date="2019-05" db="EMBL/GenBank/DDBJ databases">
        <title>Another draft genome of Portunus trituberculatus and its Hox gene families provides insights of decapod evolution.</title>
        <authorList>
            <person name="Jeong J.-H."/>
            <person name="Song I."/>
            <person name="Kim S."/>
            <person name="Choi T."/>
            <person name="Kim D."/>
            <person name="Ryu S."/>
            <person name="Kim W."/>
        </authorList>
    </citation>
    <scope>NUCLEOTIDE SEQUENCE [LARGE SCALE GENOMIC DNA]</scope>
    <source>
        <tissue evidence="2">Muscle</tissue>
    </source>
</reference>
<evidence type="ECO:0000313" key="3">
    <source>
        <dbReference type="Proteomes" id="UP000324222"/>
    </source>
</evidence>
<evidence type="ECO:0000313" key="2">
    <source>
        <dbReference type="EMBL" id="MPD06059.1"/>
    </source>
</evidence>